<evidence type="ECO:0000256" key="2">
    <source>
        <dbReference type="ARBA" id="ARBA00022692"/>
    </source>
</evidence>
<keyword evidence="3 5" id="KW-1133">Transmembrane helix</keyword>
<evidence type="ECO:0000256" key="4">
    <source>
        <dbReference type="ARBA" id="ARBA00023136"/>
    </source>
</evidence>
<dbReference type="EMBL" id="NAJO01000030">
    <property type="protein sequence ID" value="OQO01508.1"/>
    <property type="molecule type" value="Genomic_DNA"/>
</dbReference>
<evidence type="ECO:0000313" key="7">
    <source>
        <dbReference type="EMBL" id="OQO01508.1"/>
    </source>
</evidence>
<feature type="transmembrane region" description="Helical" evidence="5">
    <location>
        <begin position="228"/>
        <end position="249"/>
    </location>
</feature>
<comment type="caution">
    <text evidence="7">The sequence shown here is derived from an EMBL/GenBank/DDBJ whole genome shotgun (WGS) entry which is preliminary data.</text>
</comment>
<accession>A0A1V8SR56</accession>
<dbReference type="STRING" id="1507870.A0A1V8SR56"/>
<feature type="transmembrane region" description="Helical" evidence="5">
    <location>
        <begin position="269"/>
        <end position="290"/>
    </location>
</feature>
<sequence length="570" mass="61070">MTEAVLPGTVVYDDDDPFEETLDEHTALLTKPDYPSLYRRLSRRSDADFLPQDDDDVEHVRRESLGGVRKSAWGSLSVLLLGVFVANADASLVLATYGRVSSEFHDLDSGSWLVSAYVLAQCAVQPLYGKLSDIYGRKPAIIVAYVLFAIGTAGAGLGRSLWEVIMWRAVQGAGGAGMASMVSIIITDIVPMQEVAVMRSYVNISATTGRSCGGVLGGVLTQAFGWRWAFLAQVPPTLIAIAMVTWTLHIPIRDTEAAHQSTWVKLRRIDFAGAFFLSTTIVTACLILDLGGDKLAWSSKWIYLLAGTTAVSAIAFTVSALYVHEPIFLLRLLRNYAVVVNYAILTLLIMTQMSLMLSVPLYFQTTTNASTGQAGAYLIPAFVGNTLGGLIAGYSIKYTGRFKPSTVAGPIISLLCMVLLLFTWQGHTFTAGSLAIFPGGFANGMVASSSFVGLAAGVDEDDVAVAASGMYMFSNIGAIAAVSGGSAAFQTTLRSTLRSTFDGVQGGEEIIRQALKDISYVQHTTGRIRKLLIPCYVAAFHSVNFFSIVCASIALIFATFSKGGKIPKPE</sequence>
<organism evidence="7 8">
    <name type="scientific">Cryoendolithus antarcticus</name>
    <dbReference type="NCBI Taxonomy" id="1507870"/>
    <lineage>
        <taxon>Eukaryota</taxon>
        <taxon>Fungi</taxon>
        <taxon>Dikarya</taxon>
        <taxon>Ascomycota</taxon>
        <taxon>Pezizomycotina</taxon>
        <taxon>Dothideomycetes</taxon>
        <taxon>Dothideomycetidae</taxon>
        <taxon>Cladosporiales</taxon>
        <taxon>Cladosporiaceae</taxon>
        <taxon>Cryoendolithus</taxon>
    </lineage>
</organism>
<dbReference type="OrthoDB" id="6770063at2759"/>
<dbReference type="GO" id="GO:0000329">
    <property type="term" value="C:fungal-type vacuole membrane"/>
    <property type="evidence" value="ECO:0007669"/>
    <property type="project" value="TreeGrafter"/>
</dbReference>
<dbReference type="InterPro" id="IPR011701">
    <property type="entry name" value="MFS"/>
</dbReference>
<feature type="transmembrane region" description="Helical" evidence="5">
    <location>
        <begin position="169"/>
        <end position="190"/>
    </location>
</feature>
<gene>
    <name evidence="7" type="ORF">B0A48_12542</name>
</gene>
<feature type="transmembrane region" description="Helical" evidence="5">
    <location>
        <begin position="375"/>
        <end position="396"/>
    </location>
</feature>
<dbReference type="InParanoid" id="A0A1V8SR56"/>
<reference evidence="8" key="1">
    <citation type="submission" date="2017-03" db="EMBL/GenBank/DDBJ databases">
        <title>Genomes of endolithic fungi from Antarctica.</title>
        <authorList>
            <person name="Coleine C."/>
            <person name="Masonjones S."/>
            <person name="Stajich J.E."/>
        </authorList>
    </citation>
    <scope>NUCLEOTIDE SEQUENCE [LARGE SCALE GENOMIC DNA]</scope>
    <source>
        <strain evidence="8">CCFEE 5527</strain>
    </source>
</reference>
<dbReference type="Proteomes" id="UP000192596">
    <property type="component" value="Unassembled WGS sequence"/>
</dbReference>
<feature type="transmembrane region" description="Helical" evidence="5">
    <location>
        <begin position="470"/>
        <end position="489"/>
    </location>
</feature>
<dbReference type="PANTHER" id="PTHR23501">
    <property type="entry name" value="MAJOR FACILITATOR SUPERFAMILY"/>
    <property type="match status" value="1"/>
</dbReference>
<dbReference type="InterPro" id="IPR020846">
    <property type="entry name" value="MFS_dom"/>
</dbReference>
<keyword evidence="4 5" id="KW-0472">Membrane</keyword>
<evidence type="ECO:0000256" key="5">
    <source>
        <dbReference type="SAM" id="Phobius"/>
    </source>
</evidence>
<feature type="transmembrane region" description="Helical" evidence="5">
    <location>
        <begin position="402"/>
        <end position="422"/>
    </location>
</feature>
<dbReference type="Gene3D" id="1.20.1250.20">
    <property type="entry name" value="MFS general substrate transporter like domains"/>
    <property type="match status" value="1"/>
</dbReference>
<evidence type="ECO:0000256" key="3">
    <source>
        <dbReference type="ARBA" id="ARBA00022989"/>
    </source>
</evidence>
<feature type="transmembrane region" description="Helical" evidence="5">
    <location>
        <begin position="140"/>
        <end position="157"/>
    </location>
</feature>
<dbReference type="Pfam" id="PF07690">
    <property type="entry name" value="MFS_1"/>
    <property type="match status" value="1"/>
</dbReference>
<feature type="transmembrane region" description="Helical" evidence="5">
    <location>
        <begin position="434"/>
        <end position="458"/>
    </location>
</feature>
<dbReference type="PROSITE" id="PS50850">
    <property type="entry name" value="MFS"/>
    <property type="match status" value="1"/>
</dbReference>
<keyword evidence="2 5" id="KW-0812">Transmembrane</keyword>
<feature type="domain" description="Major facilitator superfamily (MFS) profile" evidence="6">
    <location>
        <begin position="75"/>
        <end position="562"/>
    </location>
</feature>
<feature type="transmembrane region" description="Helical" evidence="5">
    <location>
        <begin position="536"/>
        <end position="560"/>
    </location>
</feature>
<keyword evidence="8" id="KW-1185">Reference proteome</keyword>
<protein>
    <recommendedName>
        <fullName evidence="6">Major facilitator superfamily (MFS) profile domain-containing protein</fullName>
    </recommendedName>
</protein>
<dbReference type="SUPFAM" id="SSF103473">
    <property type="entry name" value="MFS general substrate transporter"/>
    <property type="match status" value="1"/>
</dbReference>
<feature type="transmembrane region" description="Helical" evidence="5">
    <location>
        <begin position="71"/>
        <end position="97"/>
    </location>
</feature>
<feature type="transmembrane region" description="Helical" evidence="5">
    <location>
        <begin position="302"/>
        <end position="322"/>
    </location>
</feature>
<feature type="transmembrane region" description="Helical" evidence="5">
    <location>
        <begin position="342"/>
        <end position="363"/>
    </location>
</feature>
<dbReference type="PANTHER" id="PTHR23501:SF33">
    <property type="entry name" value="MAJOR FACILITATOR SUPERFAMILY (MFS) PROFILE DOMAIN-CONTAINING PROTEIN"/>
    <property type="match status" value="1"/>
</dbReference>
<proteinExistence type="predicted"/>
<evidence type="ECO:0000256" key="1">
    <source>
        <dbReference type="ARBA" id="ARBA00004141"/>
    </source>
</evidence>
<comment type="subcellular location">
    <subcellularLocation>
        <location evidence="1">Membrane</location>
        <topology evidence="1">Multi-pass membrane protein</topology>
    </subcellularLocation>
</comment>
<dbReference type="Gene3D" id="1.20.1720.10">
    <property type="entry name" value="Multidrug resistance protein D"/>
    <property type="match status" value="1"/>
</dbReference>
<evidence type="ECO:0000259" key="6">
    <source>
        <dbReference type="PROSITE" id="PS50850"/>
    </source>
</evidence>
<name>A0A1V8SR56_9PEZI</name>
<evidence type="ECO:0000313" key="8">
    <source>
        <dbReference type="Proteomes" id="UP000192596"/>
    </source>
</evidence>
<dbReference type="GO" id="GO:0015174">
    <property type="term" value="F:basic amino acid transmembrane transporter activity"/>
    <property type="evidence" value="ECO:0007669"/>
    <property type="project" value="TreeGrafter"/>
</dbReference>
<dbReference type="AlphaFoldDB" id="A0A1V8SR56"/>
<dbReference type="InterPro" id="IPR036259">
    <property type="entry name" value="MFS_trans_sf"/>
</dbReference>